<keyword evidence="4" id="KW-1015">Disulfide bond</keyword>
<evidence type="ECO:0000313" key="7">
    <source>
        <dbReference type="EMBL" id="MEE6112624.1"/>
    </source>
</evidence>
<evidence type="ECO:0000259" key="6">
    <source>
        <dbReference type="PROSITE" id="PS51352"/>
    </source>
</evidence>
<dbReference type="PROSITE" id="PS00194">
    <property type="entry name" value="THIOREDOXIN_1"/>
    <property type="match status" value="1"/>
</dbReference>
<dbReference type="NCBIfam" id="TIGR00385">
    <property type="entry name" value="dsbE"/>
    <property type="match status" value="1"/>
</dbReference>
<dbReference type="CDD" id="cd03010">
    <property type="entry name" value="TlpA_like_DsbE"/>
    <property type="match status" value="1"/>
</dbReference>
<name>A0ABU7QPV5_AVIPA</name>
<dbReference type="InterPro" id="IPR013766">
    <property type="entry name" value="Thioredoxin_domain"/>
</dbReference>
<dbReference type="PROSITE" id="PS51352">
    <property type="entry name" value="THIOREDOXIN_2"/>
    <property type="match status" value="1"/>
</dbReference>
<keyword evidence="5" id="KW-0676">Redox-active center</keyword>
<dbReference type="InterPro" id="IPR050553">
    <property type="entry name" value="Thioredoxin_ResA/DsbE_sf"/>
</dbReference>
<dbReference type="RefSeq" id="WP_194751142.1">
    <property type="nucleotide sequence ID" value="NZ_JACEWB010000009.1"/>
</dbReference>
<comment type="subcellular location">
    <subcellularLocation>
        <location evidence="1">Cell inner membrane</location>
        <topology evidence="1">Single-pass membrane protein</topology>
        <orientation evidence="1">Periplasmic side</orientation>
    </subcellularLocation>
</comment>
<dbReference type="PANTHER" id="PTHR42852:SF6">
    <property type="entry name" value="THIOL:DISULFIDE INTERCHANGE PROTEIN DSBE"/>
    <property type="match status" value="1"/>
</dbReference>
<dbReference type="EMBL" id="JAMDKS010000009">
    <property type="protein sequence ID" value="MEE6112624.1"/>
    <property type="molecule type" value="Genomic_DNA"/>
</dbReference>
<evidence type="ECO:0000256" key="2">
    <source>
        <dbReference type="ARBA" id="ARBA00007758"/>
    </source>
</evidence>
<dbReference type="InterPro" id="IPR036249">
    <property type="entry name" value="Thioredoxin-like_sf"/>
</dbReference>
<protein>
    <submittedName>
        <fullName evidence="7">DsbE family thiol:disulfide interchange protein</fullName>
    </submittedName>
</protein>
<comment type="similarity">
    <text evidence="2">Belongs to the thioredoxin family. DsbE subfamily.</text>
</comment>
<dbReference type="SUPFAM" id="SSF52833">
    <property type="entry name" value="Thioredoxin-like"/>
    <property type="match status" value="1"/>
</dbReference>
<gene>
    <name evidence="7" type="ORF">M5S25_05350</name>
</gene>
<evidence type="ECO:0000256" key="1">
    <source>
        <dbReference type="ARBA" id="ARBA00004383"/>
    </source>
</evidence>
<dbReference type="InterPro" id="IPR013740">
    <property type="entry name" value="Redoxin"/>
</dbReference>
<dbReference type="Gene3D" id="3.40.30.10">
    <property type="entry name" value="Glutaredoxin"/>
    <property type="match status" value="1"/>
</dbReference>
<keyword evidence="3" id="KW-0201">Cytochrome c-type biogenesis</keyword>
<reference evidence="7 8" key="1">
    <citation type="journal article" date="2022" name="Front. Microbiol.">
        <title>Commensal bacteria contribute to the growth of multidrug-resistant Avibacterium paragallinarum in chickens.</title>
        <authorList>
            <person name="Zhu J."/>
            <person name="Chen Y."/>
            <person name="Wu Y."/>
            <person name="Wang Y."/>
            <person name="Zhu K."/>
        </authorList>
    </citation>
    <scope>NUCLEOTIDE SEQUENCE [LARGE SCALE GENOMIC DNA]</scope>
    <source>
        <strain evidence="7 8">AV12</strain>
    </source>
</reference>
<evidence type="ECO:0000256" key="3">
    <source>
        <dbReference type="ARBA" id="ARBA00022748"/>
    </source>
</evidence>
<evidence type="ECO:0000256" key="5">
    <source>
        <dbReference type="ARBA" id="ARBA00023284"/>
    </source>
</evidence>
<dbReference type="InterPro" id="IPR004799">
    <property type="entry name" value="Periplasmic_diS_OxRdtase_DsbE"/>
</dbReference>
<proteinExistence type="inferred from homology"/>
<dbReference type="Proteomes" id="UP001352533">
    <property type="component" value="Unassembled WGS sequence"/>
</dbReference>
<keyword evidence="8" id="KW-1185">Reference proteome</keyword>
<feature type="domain" description="Thioredoxin" evidence="6">
    <location>
        <begin position="35"/>
        <end position="176"/>
    </location>
</feature>
<comment type="caution">
    <text evidence="7">The sequence shown here is derived from an EMBL/GenBank/DDBJ whole genome shotgun (WGS) entry which is preliminary data.</text>
</comment>
<dbReference type="PANTHER" id="PTHR42852">
    <property type="entry name" value="THIOL:DISULFIDE INTERCHANGE PROTEIN DSBE"/>
    <property type="match status" value="1"/>
</dbReference>
<sequence length="203" mass="22977">MNRKIIVFLPLFLIIAVCGLLLLGLHNDPKKIASALIGKPVPEFYQSDLLEPEINVSNASLPKETYLINVWGSWCAYCKQEHAFLMRLQSQGVPIVGLNYRDKRQNALLMLQEMGNPFHQVIDDSKGLFAMKLGVDGAPETYLVDANGIIRYRYSGPLDQQIWQQEFLPLWQKLAKNAPHLALQETAKQETAKQETAKQEGKE</sequence>
<organism evidence="7 8">
    <name type="scientific">Avibacterium paragallinarum</name>
    <name type="common">Haemophilus gallinarum</name>
    <dbReference type="NCBI Taxonomy" id="728"/>
    <lineage>
        <taxon>Bacteria</taxon>
        <taxon>Pseudomonadati</taxon>
        <taxon>Pseudomonadota</taxon>
        <taxon>Gammaproteobacteria</taxon>
        <taxon>Pasteurellales</taxon>
        <taxon>Pasteurellaceae</taxon>
        <taxon>Avibacterium</taxon>
    </lineage>
</organism>
<accession>A0ABU7QPV5</accession>
<evidence type="ECO:0000256" key="4">
    <source>
        <dbReference type="ARBA" id="ARBA00023157"/>
    </source>
</evidence>
<evidence type="ECO:0000313" key="8">
    <source>
        <dbReference type="Proteomes" id="UP001352533"/>
    </source>
</evidence>
<dbReference type="Pfam" id="PF08534">
    <property type="entry name" value="Redoxin"/>
    <property type="match status" value="1"/>
</dbReference>
<dbReference type="InterPro" id="IPR017937">
    <property type="entry name" value="Thioredoxin_CS"/>
</dbReference>